<dbReference type="PROSITE" id="PS00108">
    <property type="entry name" value="PROTEIN_KINASE_ST"/>
    <property type="match status" value="1"/>
</dbReference>
<dbReference type="GO" id="GO:0005524">
    <property type="term" value="F:ATP binding"/>
    <property type="evidence" value="ECO:0007669"/>
    <property type="project" value="UniProtKB-UniRule"/>
</dbReference>
<dbReference type="CDD" id="cd14014">
    <property type="entry name" value="STKc_PknB_like"/>
    <property type="match status" value="1"/>
</dbReference>
<dbReference type="InterPro" id="IPR017441">
    <property type="entry name" value="Protein_kinase_ATP_BS"/>
</dbReference>
<feature type="transmembrane region" description="Helical" evidence="7">
    <location>
        <begin position="535"/>
        <end position="556"/>
    </location>
</feature>
<dbReference type="RefSeq" id="WP_145390667.1">
    <property type="nucleotide sequence ID" value="NZ_CP037423.1"/>
</dbReference>
<keyword evidence="7" id="KW-1133">Transmembrane helix</keyword>
<keyword evidence="10" id="KW-1185">Reference proteome</keyword>
<feature type="compositionally biased region" description="Polar residues" evidence="6">
    <location>
        <begin position="27"/>
        <end position="40"/>
    </location>
</feature>
<keyword evidence="7" id="KW-0812">Transmembrane</keyword>
<evidence type="ECO:0000256" key="5">
    <source>
        <dbReference type="PROSITE-ProRule" id="PRU10141"/>
    </source>
</evidence>
<evidence type="ECO:0000313" key="10">
    <source>
        <dbReference type="Proteomes" id="UP000319004"/>
    </source>
</evidence>
<dbReference type="GO" id="GO:0004674">
    <property type="term" value="F:protein serine/threonine kinase activity"/>
    <property type="evidence" value="ECO:0007669"/>
    <property type="project" value="UniProtKB-EC"/>
</dbReference>
<keyword evidence="4 5" id="KW-0067">ATP-binding</keyword>
<keyword evidence="2 5" id="KW-0547">Nucleotide-binding</keyword>
<feature type="domain" description="Protein kinase" evidence="8">
    <location>
        <begin position="204"/>
        <end position="514"/>
    </location>
</feature>
<dbReference type="AlphaFoldDB" id="A0A518I043"/>
<sequence>MTDRAPITDDASGQAADSDASVDPDATTNVPSQASDGQASDGQAVIDLDQMDELLEQALEHYLQAAPLSSPQELMRFLPEVDLTTRRFLLVELIKLDMASVSEATVTGSQLGVIPRVEDYLTHFSDVMTAADVPLDLLMEEIQLRKEAGEVLDPADYARRFPQHDSMIAELLGGQLSAKPEATAAVNYRKRPPEFQIGQQIDDFVIIQTLGSGAFANVYLARQLSMSRLVALKVSKGTGDEPQALAQFDHLNIVRVYDQRMLDDPPSHLLYMQFHPGGTLADVVERVRHTRPWDRSGEMILHAVDRSLLKTAQAVPERSALREALRTMSWPMAVAWVGIQLSRALESAHRRGVMHRDVKPANVLLSAEGVPKLADFNVSFSGSAGRAGAASSFGGSIGYMAPEHLRAISATTFSAVEEVGPKADLYSLAILLWELWQGRRPFESEGRPKSWTDAVEQQLDARSSLSAPSAQSEDALARLLEKILRQTLAFDPNDRIGSGAELEARLILALHPDAAQLFDPEPESWQGWLSRQSPWWVAATTILVPNAIAGVYGFFYNNKDTLDTLFEEVEGLETTFLTLVLCINSVAYPLAVLLAIYYTSRVVKGLESTSAGNEATEEDLSSALELAHRAAVIGGLLWCLAAVLYPSVLSFMHPEFSRREVGHFFLSHVICGGVAAIYPFFGLSIYAVSVLYPRMVRSKLKDPNFDQHVATLVRRCERYLLLACMVPLLGATLLLVSNEAAKHVMLIAIAATGLGLFAAFSAYRYILRQCSVLAPVLSSKQDSILSL</sequence>
<keyword evidence="7" id="KW-0472">Membrane</keyword>
<evidence type="ECO:0000313" key="9">
    <source>
        <dbReference type="EMBL" id="QDV46486.1"/>
    </source>
</evidence>
<dbReference type="KEGG" id="snep:Enr13x_63950"/>
<feature type="transmembrane region" description="Helical" evidence="7">
    <location>
        <begin position="719"/>
        <end position="737"/>
    </location>
</feature>
<protein>
    <submittedName>
        <fullName evidence="9">Serine/threonine-protein kinase PrkC</fullName>
        <ecNumber evidence="9">2.7.11.1</ecNumber>
    </submittedName>
</protein>
<feature type="transmembrane region" description="Helical" evidence="7">
    <location>
        <begin position="576"/>
        <end position="598"/>
    </location>
</feature>
<dbReference type="EC" id="2.7.11.1" evidence="9"/>
<evidence type="ECO:0000256" key="6">
    <source>
        <dbReference type="SAM" id="MobiDB-lite"/>
    </source>
</evidence>
<dbReference type="InterPro" id="IPR011009">
    <property type="entry name" value="Kinase-like_dom_sf"/>
</dbReference>
<feature type="transmembrane region" description="Helical" evidence="7">
    <location>
        <begin position="630"/>
        <end position="652"/>
    </location>
</feature>
<dbReference type="Proteomes" id="UP000319004">
    <property type="component" value="Chromosome"/>
</dbReference>
<dbReference type="InterPro" id="IPR008271">
    <property type="entry name" value="Ser/Thr_kinase_AS"/>
</dbReference>
<accession>A0A518I043</accession>
<dbReference type="InterPro" id="IPR000719">
    <property type="entry name" value="Prot_kinase_dom"/>
</dbReference>
<reference evidence="9 10" key="1">
    <citation type="submission" date="2019-03" db="EMBL/GenBank/DDBJ databases">
        <title>Deep-cultivation of Planctomycetes and their phenomic and genomic characterization uncovers novel biology.</title>
        <authorList>
            <person name="Wiegand S."/>
            <person name="Jogler M."/>
            <person name="Boedeker C."/>
            <person name="Pinto D."/>
            <person name="Vollmers J."/>
            <person name="Rivas-Marin E."/>
            <person name="Kohn T."/>
            <person name="Peeters S.H."/>
            <person name="Heuer A."/>
            <person name="Rast P."/>
            <person name="Oberbeckmann S."/>
            <person name="Bunk B."/>
            <person name="Jeske O."/>
            <person name="Meyerdierks A."/>
            <person name="Storesund J.E."/>
            <person name="Kallscheuer N."/>
            <person name="Luecker S."/>
            <person name="Lage O.M."/>
            <person name="Pohl T."/>
            <person name="Merkel B.J."/>
            <person name="Hornburger P."/>
            <person name="Mueller R.-W."/>
            <person name="Bruemmer F."/>
            <person name="Labrenz M."/>
            <person name="Spormann A.M."/>
            <person name="Op den Camp H."/>
            <person name="Overmann J."/>
            <person name="Amann R."/>
            <person name="Jetten M.S.M."/>
            <person name="Mascher T."/>
            <person name="Medema M.H."/>
            <person name="Devos D.P."/>
            <person name="Kaster A.-K."/>
            <person name="Ovreas L."/>
            <person name="Rohde M."/>
            <person name="Galperin M.Y."/>
            <person name="Jogler C."/>
        </authorList>
    </citation>
    <scope>NUCLEOTIDE SEQUENCE [LARGE SCALE GENOMIC DNA]</scope>
    <source>
        <strain evidence="9 10">Enr13</strain>
    </source>
</reference>
<evidence type="ECO:0000256" key="7">
    <source>
        <dbReference type="SAM" id="Phobius"/>
    </source>
</evidence>
<proteinExistence type="predicted"/>
<evidence type="ECO:0000256" key="2">
    <source>
        <dbReference type="ARBA" id="ARBA00022741"/>
    </source>
</evidence>
<dbReference type="EMBL" id="CP037423">
    <property type="protein sequence ID" value="QDV46486.1"/>
    <property type="molecule type" value="Genomic_DNA"/>
</dbReference>
<name>A0A518I043_9BACT</name>
<keyword evidence="3 9" id="KW-0418">Kinase</keyword>
<dbReference type="SMART" id="SM00220">
    <property type="entry name" value="S_TKc"/>
    <property type="match status" value="1"/>
</dbReference>
<organism evidence="9 10">
    <name type="scientific">Stieleria neptunia</name>
    <dbReference type="NCBI Taxonomy" id="2527979"/>
    <lineage>
        <taxon>Bacteria</taxon>
        <taxon>Pseudomonadati</taxon>
        <taxon>Planctomycetota</taxon>
        <taxon>Planctomycetia</taxon>
        <taxon>Pirellulales</taxon>
        <taxon>Pirellulaceae</taxon>
        <taxon>Stieleria</taxon>
    </lineage>
</organism>
<dbReference type="PANTHER" id="PTHR43289:SF34">
    <property type="entry name" value="SERINE_THREONINE-PROTEIN KINASE YBDM-RELATED"/>
    <property type="match status" value="1"/>
</dbReference>
<evidence type="ECO:0000256" key="1">
    <source>
        <dbReference type="ARBA" id="ARBA00022679"/>
    </source>
</evidence>
<feature type="binding site" evidence="5">
    <location>
        <position position="233"/>
    </location>
    <ligand>
        <name>ATP</name>
        <dbReference type="ChEBI" id="CHEBI:30616"/>
    </ligand>
</feature>
<dbReference type="PROSITE" id="PS50011">
    <property type="entry name" value="PROTEIN_KINASE_DOM"/>
    <property type="match status" value="1"/>
</dbReference>
<feature type="transmembrane region" description="Helical" evidence="7">
    <location>
        <begin position="664"/>
        <end position="692"/>
    </location>
</feature>
<dbReference type="Gene3D" id="1.10.510.10">
    <property type="entry name" value="Transferase(Phosphotransferase) domain 1"/>
    <property type="match status" value="2"/>
</dbReference>
<dbReference type="PANTHER" id="PTHR43289">
    <property type="entry name" value="MITOGEN-ACTIVATED PROTEIN KINASE KINASE KINASE 20-RELATED"/>
    <property type="match status" value="1"/>
</dbReference>
<keyword evidence="1 9" id="KW-0808">Transferase</keyword>
<dbReference type="Pfam" id="PF00069">
    <property type="entry name" value="Pkinase"/>
    <property type="match status" value="1"/>
</dbReference>
<evidence type="ECO:0000256" key="4">
    <source>
        <dbReference type="ARBA" id="ARBA00022840"/>
    </source>
</evidence>
<feature type="transmembrane region" description="Helical" evidence="7">
    <location>
        <begin position="743"/>
        <end position="763"/>
    </location>
</feature>
<evidence type="ECO:0000256" key="3">
    <source>
        <dbReference type="ARBA" id="ARBA00022777"/>
    </source>
</evidence>
<gene>
    <name evidence="9" type="primary">prkC_35</name>
    <name evidence="9" type="ORF">Enr13x_63950</name>
</gene>
<dbReference type="SUPFAM" id="SSF56112">
    <property type="entry name" value="Protein kinase-like (PK-like)"/>
    <property type="match status" value="1"/>
</dbReference>
<evidence type="ECO:0000259" key="8">
    <source>
        <dbReference type="PROSITE" id="PS50011"/>
    </source>
</evidence>
<dbReference type="PROSITE" id="PS00107">
    <property type="entry name" value="PROTEIN_KINASE_ATP"/>
    <property type="match status" value="1"/>
</dbReference>
<feature type="compositionally biased region" description="Low complexity" evidence="6">
    <location>
        <begin position="9"/>
        <end position="26"/>
    </location>
</feature>
<dbReference type="OrthoDB" id="6111975at2"/>
<feature type="region of interest" description="Disordered" evidence="6">
    <location>
        <begin position="1"/>
        <end position="40"/>
    </location>
</feature>